<evidence type="ECO:0000256" key="4">
    <source>
        <dbReference type="ARBA" id="ARBA00022970"/>
    </source>
</evidence>
<dbReference type="PRINTS" id="PR01315">
    <property type="entry name" value="BATTENIN"/>
</dbReference>
<protein>
    <recommendedName>
        <fullName evidence="7">Protein BTN</fullName>
    </recommendedName>
</protein>
<feature type="transmembrane region" description="Helical" evidence="7">
    <location>
        <begin position="68"/>
        <end position="89"/>
    </location>
</feature>
<organism evidence="8 9">
    <name type="scientific">Colletotrichum orchidophilum</name>
    <dbReference type="NCBI Taxonomy" id="1209926"/>
    <lineage>
        <taxon>Eukaryota</taxon>
        <taxon>Fungi</taxon>
        <taxon>Dikarya</taxon>
        <taxon>Ascomycota</taxon>
        <taxon>Pezizomycotina</taxon>
        <taxon>Sordariomycetes</taxon>
        <taxon>Hypocreomycetidae</taxon>
        <taxon>Glomerellales</taxon>
        <taxon>Glomerellaceae</taxon>
        <taxon>Colletotrichum</taxon>
    </lineage>
</organism>
<feature type="transmembrane region" description="Helical" evidence="7">
    <location>
        <begin position="293"/>
        <end position="311"/>
    </location>
</feature>
<dbReference type="PANTHER" id="PTHR10981:SF0">
    <property type="entry name" value="BATTENIN"/>
    <property type="match status" value="1"/>
</dbReference>
<evidence type="ECO:0000313" key="9">
    <source>
        <dbReference type="Proteomes" id="UP000176998"/>
    </source>
</evidence>
<dbReference type="EMBL" id="MJBS01000004">
    <property type="protein sequence ID" value="OHF03795.1"/>
    <property type="molecule type" value="Genomic_DNA"/>
</dbReference>
<feature type="transmembrane region" description="Helical" evidence="7">
    <location>
        <begin position="258"/>
        <end position="281"/>
    </location>
</feature>
<keyword evidence="4" id="KW-0029">Amino-acid transport</keyword>
<keyword evidence="7" id="KW-0926">Vacuole</keyword>
<dbReference type="InterPro" id="IPR003492">
    <property type="entry name" value="Battenin_disease_Cln3"/>
</dbReference>
<feature type="transmembrane region" description="Helical" evidence="7">
    <location>
        <begin position="123"/>
        <end position="144"/>
    </location>
</feature>
<dbReference type="RefSeq" id="XP_022480931.1">
    <property type="nucleotide sequence ID" value="XM_022612314.1"/>
</dbReference>
<feature type="transmembrane region" description="Helical" evidence="7">
    <location>
        <begin position="231"/>
        <end position="252"/>
    </location>
</feature>
<evidence type="ECO:0000313" key="8">
    <source>
        <dbReference type="EMBL" id="OHF03795.1"/>
    </source>
</evidence>
<sequence length="395" mass="42461">MSLSQLDGSIVTKYRLANIILARISHAANYLIIPYPKAVVLLLELLPSVLAKLFLPFFFGYIPQNVRLVLLAGLWVLIKVVVSATPPNVLPPVRVLMTLLAASSSAATELCCLDLVRRYGRLGLVAWASGTSLGQMANATWPLVLTSSMGMTLRDGTGYMYPLVFAILFAYFVILPRSYLATGHGELDLDKRDSASYYDISMMKVTTTIPDKVSRNSARNPGMLATATVQYLPTLLLASSAQAMVFPGFALALDGSSFFSLLSWTSALAFTLYTGNFTARLSAILIRLGNHRVVLILSAWMVALLLADSIFFLGSSWLVLGVALGSGLLGGAVYIEVFDGVLKSVADQSDCLLNLGIVSAGDTMGTLLGGLIGLLWEAAICNMTVDTGRFCHRAR</sequence>
<keyword evidence="3 7" id="KW-0812">Transmembrane</keyword>
<evidence type="ECO:0000256" key="7">
    <source>
        <dbReference type="RuleBase" id="RU361113"/>
    </source>
</evidence>
<dbReference type="Pfam" id="PF02487">
    <property type="entry name" value="CLN3"/>
    <property type="match status" value="1"/>
</dbReference>
<dbReference type="GO" id="GO:0006865">
    <property type="term" value="P:amino acid transport"/>
    <property type="evidence" value="ECO:0007669"/>
    <property type="project" value="UniProtKB-KW"/>
</dbReference>
<proteinExistence type="inferred from homology"/>
<dbReference type="OrthoDB" id="4849469at2759"/>
<gene>
    <name evidence="8" type="ORF">CORC01_00657</name>
</gene>
<dbReference type="Proteomes" id="UP000176998">
    <property type="component" value="Unassembled WGS sequence"/>
</dbReference>
<dbReference type="GO" id="GO:0051453">
    <property type="term" value="P:regulation of intracellular pH"/>
    <property type="evidence" value="ECO:0007669"/>
    <property type="project" value="TreeGrafter"/>
</dbReference>
<comment type="similarity">
    <text evidence="7">Belongs to the battenin family.</text>
</comment>
<keyword evidence="5 7" id="KW-1133">Transmembrane helix</keyword>
<comment type="caution">
    <text evidence="8">The sequence shown here is derived from an EMBL/GenBank/DDBJ whole genome shotgun (WGS) entry which is preliminary data.</text>
</comment>
<dbReference type="GO" id="GO:0005774">
    <property type="term" value="C:vacuolar membrane"/>
    <property type="evidence" value="ECO:0007669"/>
    <property type="project" value="UniProtKB-SubCell"/>
</dbReference>
<evidence type="ECO:0000256" key="5">
    <source>
        <dbReference type="ARBA" id="ARBA00022989"/>
    </source>
</evidence>
<evidence type="ECO:0000256" key="2">
    <source>
        <dbReference type="ARBA" id="ARBA00022448"/>
    </source>
</evidence>
<feature type="transmembrane region" description="Helical" evidence="7">
    <location>
        <begin position="38"/>
        <end position="61"/>
    </location>
</feature>
<dbReference type="GO" id="GO:0012505">
    <property type="term" value="C:endomembrane system"/>
    <property type="evidence" value="ECO:0007669"/>
    <property type="project" value="UniProtKB-SubCell"/>
</dbReference>
<comment type="subcellular location">
    <subcellularLocation>
        <location evidence="1">Endomembrane system</location>
        <topology evidence="1">Multi-pass membrane protein</topology>
    </subcellularLocation>
    <subcellularLocation>
        <location evidence="7">Vacuole membrane</location>
        <topology evidence="7">Multi-pass membrane protein</topology>
    </subcellularLocation>
</comment>
<keyword evidence="2" id="KW-0813">Transport</keyword>
<dbReference type="GeneID" id="34553824"/>
<dbReference type="AlphaFoldDB" id="A0A1G4BR69"/>
<keyword evidence="9" id="KW-1185">Reference proteome</keyword>
<feature type="transmembrane region" description="Helical" evidence="7">
    <location>
        <begin position="317"/>
        <end position="335"/>
    </location>
</feature>
<reference evidence="8 9" key="1">
    <citation type="submission" date="2016-09" db="EMBL/GenBank/DDBJ databases">
        <authorList>
            <person name="Capua I."/>
            <person name="De Benedictis P."/>
            <person name="Joannis T."/>
            <person name="Lombin L.H."/>
            <person name="Cattoli G."/>
        </authorList>
    </citation>
    <scope>NUCLEOTIDE SEQUENCE [LARGE SCALE GENOMIC DNA]</scope>
    <source>
        <strain evidence="8 9">IMI 309357</strain>
    </source>
</reference>
<evidence type="ECO:0000256" key="6">
    <source>
        <dbReference type="ARBA" id="ARBA00023136"/>
    </source>
</evidence>
<dbReference type="PANTHER" id="PTHR10981">
    <property type="entry name" value="BATTENIN"/>
    <property type="match status" value="1"/>
</dbReference>
<name>A0A1G4BR69_9PEZI</name>
<accession>A0A1G4BR69</accession>
<evidence type="ECO:0000256" key="1">
    <source>
        <dbReference type="ARBA" id="ARBA00004127"/>
    </source>
</evidence>
<keyword evidence="6 7" id="KW-0472">Membrane</keyword>
<feature type="transmembrane region" description="Helical" evidence="7">
    <location>
        <begin position="156"/>
        <end position="174"/>
    </location>
</feature>
<evidence type="ECO:0000256" key="3">
    <source>
        <dbReference type="ARBA" id="ARBA00022692"/>
    </source>
</evidence>